<dbReference type="CDD" id="cd22906">
    <property type="entry name" value="HFD_DRAP1"/>
    <property type="match status" value="1"/>
</dbReference>
<sequence length="147" mass="16528">MPSKKKRFNARFPPARIKKIMQKDEEVGKVAQAVPVIIAKALESFAEQLLTISSEVTRTRNALYQATPIPAKTTLAMVLPQPPTIQNHPNHNNNNHNKTRGRGRPRKRPLDEQQLCSTPAASTSSQQDDNDQQQALKNKQPTLMKTR</sequence>
<feature type="compositionally biased region" description="Low complexity" evidence="3">
    <location>
        <begin position="120"/>
        <end position="135"/>
    </location>
</feature>
<feature type="non-terminal residue" evidence="5">
    <location>
        <position position="147"/>
    </location>
</feature>
<evidence type="ECO:0000256" key="1">
    <source>
        <dbReference type="ARBA" id="ARBA00004123"/>
    </source>
</evidence>
<dbReference type="InterPro" id="IPR009072">
    <property type="entry name" value="Histone-fold"/>
</dbReference>
<evidence type="ECO:0000313" key="5">
    <source>
        <dbReference type="EMBL" id="OTF72943.1"/>
    </source>
</evidence>
<proteinExistence type="predicted"/>
<keyword evidence="2" id="KW-0539">Nucleus</keyword>
<dbReference type="GO" id="GO:0017054">
    <property type="term" value="C:negative cofactor 2 complex"/>
    <property type="evidence" value="ECO:0007669"/>
    <property type="project" value="TreeGrafter"/>
</dbReference>
<comment type="subcellular location">
    <subcellularLocation>
        <location evidence="1">Nucleus</location>
    </subcellularLocation>
</comment>
<evidence type="ECO:0000256" key="3">
    <source>
        <dbReference type="SAM" id="MobiDB-lite"/>
    </source>
</evidence>
<dbReference type="AlphaFoldDB" id="A0A1Y3AZ86"/>
<evidence type="ECO:0000259" key="4">
    <source>
        <dbReference type="Pfam" id="PF00808"/>
    </source>
</evidence>
<evidence type="ECO:0000313" key="6">
    <source>
        <dbReference type="Proteomes" id="UP000194236"/>
    </source>
</evidence>
<dbReference type="SUPFAM" id="SSF47113">
    <property type="entry name" value="Histone-fold"/>
    <property type="match status" value="1"/>
</dbReference>
<dbReference type="InterPro" id="IPR003958">
    <property type="entry name" value="CBFA_NFYB_domain"/>
</dbReference>
<comment type="caution">
    <text evidence="5">The sequence shown here is derived from an EMBL/GenBank/DDBJ whole genome shotgun (WGS) entry which is preliminary data.</text>
</comment>
<dbReference type="EMBL" id="MUJZ01053916">
    <property type="protein sequence ID" value="OTF72943.1"/>
    <property type="molecule type" value="Genomic_DNA"/>
</dbReference>
<protein>
    <recommendedName>
        <fullName evidence="4">Transcription factor CBF/NF-Y/archaeal histone domain-containing protein</fullName>
    </recommendedName>
</protein>
<feature type="compositionally biased region" description="Low complexity" evidence="3">
    <location>
        <begin position="87"/>
        <end position="96"/>
    </location>
</feature>
<reference evidence="5 6" key="1">
    <citation type="submission" date="2017-03" db="EMBL/GenBank/DDBJ databases">
        <title>Genome Survey of Euroglyphus maynei.</title>
        <authorList>
            <person name="Arlian L.G."/>
            <person name="Morgan M.S."/>
            <person name="Rider S.D."/>
        </authorList>
    </citation>
    <scope>NUCLEOTIDE SEQUENCE [LARGE SCALE GENOMIC DNA]</scope>
    <source>
        <strain evidence="5">Arlian Lab</strain>
        <tissue evidence="5">Whole body</tissue>
    </source>
</reference>
<keyword evidence="6" id="KW-1185">Reference proteome</keyword>
<dbReference type="GO" id="GO:0046982">
    <property type="term" value="F:protein heterodimerization activity"/>
    <property type="evidence" value="ECO:0007669"/>
    <property type="project" value="InterPro"/>
</dbReference>
<evidence type="ECO:0000256" key="2">
    <source>
        <dbReference type="ARBA" id="ARBA00023242"/>
    </source>
</evidence>
<dbReference type="GO" id="GO:0001046">
    <property type="term" value="F:core promoter sequence-specific DNA binding"/>
    <property type="evidence" value="ECO:0007669"/>
    <property type="project" value="TreeGrafter"/>
</dbReference>
<feature type="compositionally biased region" description="Basic residues" evidence="3">
    <location>
        <begin position="97"/>
        <end position="107"/>
    </location>
</feature>
<dbReference type="InterPro" id="IPR050568">
    <property type="entry name" value="Transcr_DNA_Rep_Reg"/>
</dbReference>
<feature type="region of interest" description="Disordered" evidence="3">
    <location>
        <begin position="78"/>
        <end position="147"/>
    </location>
</feature>
<gene>
    <name evidence="5" type="ORF">BLA29_007566</name>
</gene>
<dbReference type="PANTHER" id="PTHR10252:SF5">
    <property type="entry name" value="DR1-ASSOCIATED COREPRESSOR"/>
    <property type="match status" value="1"/>
</dbReference>
<dbReference type="Proteomes" id="UP000194236">
    <property type="component" value="Unassembled WGS sequence"/>
</dbReference>
<accession>A0A1Y3AZ86</accession>
<dbReference type="PANTHER" id="PTHR10252">
    <property type="entry name" value="HISTONE-LIKE TRANSCRIPTION FACTOR CCAAT-RELATED"/>
    <property type="match status" value="1"/>
</dbReference>
<feature type="compositionally biased region" description="Polar residues" evidence="3">
    <location>
        <begin position="136"/>
        <end position="147"/>
    </location>
</feature>
<dbReference type="GO" id="GO:0016251">
    <property type="term" value="F:RNA polymerase II general transcription initiation factor activity"/>
    <property type="evidence" value="ECO:0007669"/>
    <property type="project" value="TreeGrafter"/>
</dbReference>
<dbReference type="OrthoDB" id="653904at2759"/>
<feature type="domain" description="Transcription factor CBF/NF-Y/archaeal histone" evidence="4">
    <location>
        <begin position="10"/>
        <end position="60"/>
    </location>
</feature>
<dbReference type="Gene3D" id="1.10.20.10">
    <property type="entry name" value="Histone, subunit A"/>
    <property type="match status" value="1"/>
</dbReference>
<name>A0A1Y3AZ86_EURMA</name>
<organism evidence="5 6">
    <name type="scientific">Euroglyphus maynei</name>
    <name type="common">Mayne's house dust mite</name>
    <dbReference type="NCBI Taxonomy" id="6958"/>
    <lineage>
        <taxon>Eukaryota</taxon>
        <taxon>Metazoa</taxon>
        <taxon>Ecdysozoa</taxon>
        <taxon>Arthropoda</taxon>
        <taxon>Chelicerata</taxon>
        <taxon>Arachnida</taxon>
        <taxon>Acari</taxon>
        <taxon>Acariformes</taxon>
        <taxon>Sarcoptiformes</taxon>
        <taxon>Astigmata</taxon>
        <taxon>Psoroptidia</taxon>
        <taxon>Analgoidea</taxon>
        <taxon>Pyroglyphidae</taxon>
        <taxon>Pyroglyphinae</taxon>
        <taxon>Euroglyphus</taxon>
    </lineage>
</organism>
<dbReference type="Pfam" id="PF00808">
    <property type="entry name" value="CBFD_NFYB_HMF"/>
    <property type="match status" value="1"/>
</dbReference>